<name>A0ABR6GXT3_9BURK</name>
<proteinExistence type="predicted"/>
<organism evidence="1 2">
    <name type="scientific">Roseateles terrae</name>
    <dbReference type="NCBI Taxonomy" id="431060"/>
    <lineage>
        <taxon>Bacteria</taxon>
        <taxon>Pseudomonadati</taxon>
        <taxon>Pseudomonadota</taxon>
        <taxon>Betaproteobacteria</taxon>
        <taxon>Burkholderiales</taxon>
        <taxon>Sphaerotilaceae</taxon>
        <taxon>Roseateles</taxon>
    </lineage>
</organism>
<keyword evidence="2" id="KW-1185">Reference proteome</keyword>
<evidence type="ECO:0000313" key="1">
    <source>
        <dbReference type="EMBL" id="MBB3196870.1"/>
    </source>
</evidence>
<protein>
    <submittedName>
        <fullName evidence="1">Uncharacterized protein</fullName>
    </submittedName>
</protein>
<reference evidence="1 2" key="1">
    <citation type="submission" date="2020-08" db="EMBL/GenBank/DDBJ databases">
        <title>Genomic Encyclopedia of Type Strains, Phase III (KMG-III): the genomes of soil and plant-associated and newly described type strains.</title>
        <authorList>
            <person name="Whitman W."/>
        </authorList>
    </citation>
    <scope>NUCLEOTIDE SEQUENCE [LARGE SCALE GENOMIC DNA]</scope>
    <source>
        <strain evidence="1 2">CECT 7247</strain>
    </source>
</reference>
<gene>
    <name evidence="1" type="ORF">FHS28_004295</name>
</gene>
<dbReference type="EMBL" id="JACHXO010000009">
    <property type="protein sequence ID" value="MBB3196870.1"/>
    <property type="molecule type" value="Genomic_DNA"/>
</dbReference>
<accession>A0ABR6GXT3</accession>
<sequence>MDLVFLDELGHVLRSSMGGALLDDADQPEADGLRT</sequence>
<evidence type="ECO:0000313" key="2">
    <source>
        <dbReference type="Proteomes" id="UP000574369"/>
    </source>
</evidence>
<dbReference type="Proteomes" id="UP000574369">
    <property type="component" value="Unassembled WGS sequence"/>
</dbReference>
<comment type="caution">
    <text evidence="1">The sequence shown here is derived from an EMBL/GenBank/DDBJ whole genome shotgun (WGS) entry which is preliminary data.</text>
</comment>